<gene>
    <name evidence="3" type="ORF">IEQ34_014101</name>
</gene>
<comment type="caution">
    <text evidence="3">The sequence shown here is derived from an EMBL/GenBank/DDBJ whole genome shotgun (WGS) entry which is preliminary data.</text>
</comment>
<dbReference type="SMART" id="SM00568">
    <property type="entry name" value="GRAM"/>
    <property type="match status" value="1"/>
</dbReference>
<evidence type="ECO:0000256" key="1">
    <source>
        <dbReference type="ARBA" id="ARBA00009414"/>
    </source>
</evidence>
<dbReference type="AlphaFoldDB" id="A0AAV7G2Y0"/>
<evidence type="ECO:0000313" key="3">
    <source>
        <dbReference type="EMBL" id="KAH0456194.1"/>
    </source>
</evidence>
<reference evidence="3 4" key="1">
    <citation type="journal article" date="2021" name="Hortic Res">
        <title>Chromosome-scale assembly of the Dendrobium chrysotoxum genome enhances the understanding of orchid evolution.</title>
        <authorList>
            <person name="Zhang Y."/>
            <person name="Zhang G.Q."/>
            <person name="Zhang D."/>
            <person name="Liu X.D."/>
            <person name="Xu X.Y."/>
            <person name="Sun W.H."/>
            <person name="Yu X."/>
            <person name="Zhu X."/>
            <person name="Wang Z.W."/>
            <person name="Zhao X."/>
            <person name="Zhong W.Y."/>
            <person name="Chen H."/>
            <person name="Yin W.L."/>
            <person name="Huang T."/>
            <person name="Niu S.C."/>
            <person name="Liu Z.J."/>
        </authorList>
    </citation>
    <scope>NUCLEOTIDE SEQUENCE [LARGE SCALE GENOMIC DNA]</scope>
    <source>
        <strain evidence="3">Lindl</strain>
    </source>
</reference>
<dbReference type="InterPro" id="IPR004182">
    <property type="entry name" value="GRAM"/>
</dbReference>
<dbReference type="InterPro" id="IPR011993">
    <property type="entry name" value="PH-like_dom_sf"/>
</dbReference>
<protein>
    <recommendedName>
        <fullName evidence="2">GRAM domain-containing protein</fullName>
    </recommendedName>
</protein>
<dbReference type="EMBL" id="JAGFBR010000013">
    <property type="protein sequence ID" value="KAH0456194.1"/>
    <property type="molecule type" value="Genomic_DNA"/>
</dbReference>
<evidence type="ECO:0000259" key="2">
    <source>
        <dbReference type="SMART" id="SM00568"/>
    </source>
</evidence>
<proteinExistence type="inferred from homology"/>
<dbReference type="Proteomes" id="UP000775213">
    <property type="component" value="Unassembled WGS sequence"/>
</dbReference>
<evidence type="ECO:0000313" key="4">
    <source>
        <dbReference type="Proteomes" id="UP000775213"/>
    </source>
</evidence>
<keyword evidence="4" id="KW-1185">Reference proteome</keyword>
<feature type="domain" description="GRAM" evidence="2">
    <location>
        <begin position="98"/>
        <end position="176"/>
    </location>
</feature>
<accession>A0AAV7G2Y0</accession>
<dbReference type="Pfam" id="PF02893">
    <property type="entry name" value="GRAM"/>
    <property type="match status" value="1"/>
</dbReference>
<sequence length="296" mass="33425">MKNQSQGSVIGFPIRSVTGKPSIHEPIVAYSPIQYGTSHLKQKRLESIIDLMNKFRRKADNLAQGIRDHVSLGPGVSETVKGKLSLGSRILQAGGIERVFRKSFAVVEGEKLVKAFQCHLSTTAGPIPGLLFISTEKIAFLSDRSLVFRSPKRNVARIPYKVLIPLRRIKGVNPSENSNKPNHKYIQIETTDDFEFWFMGFVCYQRSFKNLKLAISESQMSILKGAESRLPLQNLRKNFSKRRKLRRMRGTLAGFLHNFGKGSTEVSSFYKLASPNGFGGHRAHLRNLKDLKQERK</sequence>
<name>A0AAV7G2Y0_DENCH</name>
<dbReference type="PANTHER" id="PTHR31969">
    <property type="entry name" value="GEM-LIKE PROTEIN 2"/>
    <property type="match status" value="1"/>
</dbReference>
<comment type="similarity">
    <text evidence="1">Belongs to the GEM family.</text>
</comment>
<dbReference type="InterPro" id="IPR037848">
    <property type="entry name" value="GEM-like"/>
</dbReference>
<dbReference type="Gene3D" id="2.30.29.30">
    <property type="entry name" value="Pleckstrin-homology domain (PH domain)/Phosphotyrosine-binding domain (PTB)"/>
    <property type="match status" value="1"/>
</dbReference>
<organism evidence="3 4">
    <name type="scientific">Dendrobium chrysotoxum</name>
    <name type="common">Orchid</name>
    <dbReference type="NCBI Taxonomy" id="161865"/>
    <lineage>
        <taxon>Eukaryota</taxon>
        <taxon>Viridiplantae</taxon>
        <taxon>Streptophyta</taxon>
        <taxon>Embryophyta</taxon>
        <taxon>Tracheophyta</taxon>
        <taxon>Spermatophyta</taxon>
        <taxon>Magnoliopsida</taxon>
        <taxon>Liliopsida</taxon>
        <taxon>Asparagales</taxon>
        <taxon>Orchidaceae</taxon>
        <taxon>Epidendroideae</taxon>
        <taxon>Malaxideae</taxon>
        <taxon>Dendrobiinae</taxon>
        <taxon>Dendrobium</taxon>
    </lineage>
</organism>